<name>A0AAU7E0R5_9MICO</name>
<dbReference type="EMBL" id="CP146203">
    <property type="protein sequence ID" value="XBH23196.1"/>
    <property type="molecule type" value="Genomic_DNA"/>
</dbReference>
<proteinExistence type="predicted"/>
<dbReference type="PANTHER" id="PTHR34374">
    <property type="entry name" value="LARGE RIBOSOMAL RNA SUBUNIT ACCUMULATION PROTEIN YCED HOMOLOG 1, CHLOROPLASTIC"/>
    <property type="match status" value="1"/>
</dbReference>
<dbReference type="PANTHER" id="PTHR34374:SF1">
    <property type="entry name" value="LARGE RIBOSOMAL RNA SUBUNIT ACCUMULATION PROTEIN YCED HOMOLOG 1, CHLOROPLASTIC"/>
    <property type="match status" value="1"/>
</dbReference>
<sequence>MHELSRRPGSMREGNLVFAAPAELGTVVIAVPEGDEVQVEYRLESVVEGVLLTGSVAARAVGECGRCLDKVVEQINASFQELFYYPERAKAALEEASEDEEEIVVLEDDRIDLEPLLRDSVVFALPFQPLCSPDCPGLCSECGIHLADEEDHFHDVVDPRWSALNSMFNETKES</sequence>
<dbReference type="Pfam" id="PF02620">
    <property type="entry name" value="YceD"/>
    <property type="match status" value="1"/>
</dbReference>
<gene>
    <name evidence="1" type="ORF">V5R04_09655</name>
</gene>
<protein>
    <submittedName>
        <fullName evidence="1">YceD family protein</fullName>
    </submittedName>
</protein>
<evidence type="ECO:0000313" key="1">
    <source>
        <dbReference type="EMBL" id="XBH23196.1"/>
    </source>
</evidence>
<accession>A0AAU7E0R5</accession>
<reference evidence="1" key="1">
    <citation type="submission" date="2024-02" db="EMBL/GenBank/DDBJ databases">
        <title>Tomenella chthoni gen. nov. sp. nov., a member of the family Jonesiaceae isolated from bat guano.</title>
        <authorList>
            <person name="Miller S.L."/>
            <person name="King J."/>
            <person name="Sankaranarayanan K."/>
            <person name="Lawson P.A."/>
        </authorList>
    </citation>
    <scope>NUCLEOTIDE SEQUENCE</scope>
    <source>
        <strain evidence="1">BS-20</strain>
    </source>
</reference>
<organism evidence="1">
    <name type="scientific">Jonesiaceae bacterium BS-20</name>
    <dbReference type="NCBI Taxonomy" id="3120821"/>
    <lineage>
        <taxon>Bacteria</taxon>
        <taxon>Bacillati</taxon>
        <taxon>Actinomycetota</taxon>
        <taxon>Actinomycetes</taxon>
        <taxon>Micrococcales</taxon>
        <taxon>Jonesiaceae</taxon>
    </lineage>
</organism>
<dbReference type="InterPro" id="IPR003772">
    <property type="entry name" value="YceD"/>
</dbReference>
<dbReference type="AlphaFoldDB" id="A0AAU7E0R5"/>